<dbReference type="GO" id="GO:0005737">
    <property type="term" value="C:cytoplasm"/>
    <property type="evidence" value="ECO:0007669"/>
    <property type="project" value="TreeGrafter"/>
</dbReference>
<dbReference type="GO" id="GO:0031623">
    <property type="term" value="P:receptor internalization"/>
    <property type="evidence" value="ECO:0007669"/>
    <property type="project" value="TreeGrafter"/>
</dbReference>
<protein>
    <recommendedName>
        <fullName evidence="3">Dynamin GTPase domain-containing protein</fullName>
    </recommendedName>
</protein>
<dbReference type="InParanoid" id="J0CZU0"/>
<keyword evidence="2" id="KW-1185">Reference proteome</keyword>
<dbReference type="AlphaFoldDB" id="J0CZU0"/>
<dbReference type="Gene3D" id="3.40.50.300">
    <property type="entry name" value="P-loop containing nucleotide triphosphate hydrolases"/>
    <property type="match status" value="1"/>
</dbReference>
<dbReference type="GO" id="GO:0003924">
    <property type="term" value="F:GTPase activity"/>
    <property type="evidence" value="ECO:0007669"/>
    <property type="project" value="TreeGrafter"/>
</dbReference>
<dbReference type="eggNOG" id="KOG0446">
    <property type="taxonomic scope" value="Eukaryota"/>
</dbReference>
<dbReference type="PANTHER" id="PTHR11566:SF131">
    <property type="entry name" value="GTPASE, PUTATIVE (AFU_ORTHOLOGUE AFUA_6G07630)-RELATED"/>
    <property type="match status" value="1"/>
</dbReference>
<dbReference type="InterPro" id="IPR022812">
    <property type="entry name" value="Dynamin"/>
</dbReference>
<dbReference type="PANTHER" id="PTHR11566">
    <property type="entry name" value="DYNAMIN"/>
    <property type="match status" value="1"/>
</dbReference>
<dbReference type="InterPro" id="IPR027417">
    <property type="entry name" value="P-loop_NTPase"/>
</dbReference>
<reference evidence="2" key="1">
    <citation type="journal article" date="2012" name="Science">
        <title>The Paleozoic origin of enzymatic lignin decomposition reconstructed from 31 fungal genomes.</title>
        <authorList>
            <person name="Floudas D."/>
            <person name="Binder M."/>
            <person name="Riley R."/>
            <person name="Barry K."/>
            <person name="Blanchette R.A."/>
            <person name="Henrissat B."/>
            <person name="Martinez A.T."/>
            <person name="Otillar R."/>
            <person name="Spatafora J.W."/>
            <person name="Yadav J.S."/>
            <person name="Aerts A."/>
            <person name="Benoit I."/>
            <person name="Boyd A."/>
            <person name="Carlson A."/>
            <person name="Copeland A."/>
            <person name="Coutinho P.M."/>
            <person name="de Vries R.P."/>
            <person name="Ferreira P."/>
            <person name="Findley K."/>
            <person name="Foster B."/>
            <person name="Gaskell J."/>
            <person name="Glotzer D."/>
            <person name="Gorecki P."/>
            <person name="Heitman J."/>
            <person name="Hesse C."/>
            <person name="Hori C."/>
            <person name="Igarashi K."/>
            <person name="Jurgens J.A."/>
            <person name="Kallen N."/>
            <person name="Kersten P."/>
            <person name="Kohler A."/>
            <person name="Kuees U."/>
            <person name="Kumar T.K.A."/>
            <person name="Kuo A."/>
            <person name="LaButti K."/>
            <person name="Larrondo L.F."/>
            <person name="Lindquist E."/>
            <person name="Ling A."/>
            <person name="Lombard V."/>
            <person name="Lucas S."/>
            <person name="Lundell T."/>
            <person name="Martin R."/>
            <person name="McLaughlin D.J."/>
            <person name="Morgenstern I."/>
            <person name="Morin E."/>
            <person name="Murat C."/>
            <person name="Nagy L.G."/>
            <person name="Nolan M."/>
            <person name="Ohm R.A."/>
            <person name="Patyshakuliyeva A."/>
            <person name="Rokas A."/>
            <person name="Ruiz-Duenas F.J."/>
            <person name="Sabat G."/>
            <person name="Salamov A."/>
            <person name="Samejima M."/>
            <person name="Schmutz J."/>
            <person name="Slot J.C."/>
            <person name="St John F."/>
            <person name="Stenlid J."/>
            <person name="Sun H."/>
            <person name="Sun S."/>
            <person name="Syed K."/>
            <person name="Tsang A."/>
            <person name="Wiebenga A."/>
            <person name="Young D."/>
            <person name="Pisabarro A."/>
            <person name="Eastwood D.C."/>
            <person name="Martin F."/>
            <person name="Cullen D."/>
            <person name="Grigoriev I.V."/>
            <person name="Hibbett D.S."/>
        </authorList>
    </citation>
    <scope>NUCLEOTIDE SEQUENCE [LARGE SCALE GENOMIC DNA]</scope>
    <source>
        <strain evidence="2">TFB10046</strain>
    </source>
</reference>
<organism evidence="1 2">
    <name type="scientific">Auricularia subglabra (strain TFB-10046 / SS5)</name>
    <name type="common">White-rot fungus</name>
    <name type="synonym">Auricularia delicata (strain TFB10046)</name>
    <dbReference type="NCBI Taxonomy" id="717982"/>
    <lineage>
        <taxon>Eukaryota</taxon>
        <taxon>Fungi</taxon>
        <taxon>Dikarya</taxon>
        <taxon>Basidiomycota</taxon>
        <taxon>Agaricomycotina</taxon>
        <taxon>Agaricomycetes</taxon>
        <taxon>Auriculariales</taxon>
        <taxon>Auriculariaceae</taxon>
        <taxon>Auricularia</taxon>
    </lineage>
</organism>
<proteinExistence type="predicted"/>
<evidence type="ECO:0008006" key="3">
    <source>
        <dbReference type="Google" id="ProtNLM"/>
    </source>
</evidence>
<gene>
    <name evidence="1" type="ORF">AURDEDRAFT_116816</name>
</gene>
<dbReference type="GO" id="GO:0005874">
    <property type="term" value="C:microtubule"/>
    <property type="evidence" value="ECO:0007669"/>
    <property type="project" value="TreeGrafter"/>
</dbReference>
<dbReference type="KEGG" id="adl:AURDEDRAFT_116816"/>
<evidence type="ECO:0000313" key="2">
    <source>
        <dbReference type="Proteomes" id="UP000006514"/>
    </source>
</evidence>
<dbReference type="Proteomes" id="UP000006514">
    <property type="component" value="Unassembled WGS sequence"/>
</dbReference>
<evidence type="ECO:0000313" key="1">
    <source>
        <dbReference type="EMBL" id="EJD37339.1"/>
    </source>
</evidence>
<dbReference type="EMBL" id="JH687843">
    <property type="protein sequence ID" value="EJD37339.1"/>
    <property type="molecule type" value="Genomic_DNA"/>
</dbReference>
<dbReference type="OrthoDB" id="2790356at2759"/>
<accession>J0CZU0</accession>
<dbReference type="GO" id="GO:0005886">
    <property type="term" value="C:plasma membrane"/>
    <property type="evidence" value="ECO:0007669"/>
    <property type="project" value="TreeGrafter"/>
</dbReference>
<dbReference type="GO" id="GO:0008017">
    <property type="term" value="F:microtubule binding"/>
    <property type="evidence" value="ECO:0007669"/>
    <property type="project" value="TreeGrafter"/>
</dbReference>
<dbReference type="SUPFAM" id="SSF52540">
    <property type="entry name" value="P-loop containing nucleoside triphosphate hydrolases"/>
    <property type="match status" value="1"/>
</dbReference>
<name>J0CZU0_AURST</name>
<sequence>MFTLTRSTGPWACQLTLIRHQDPLSATFENVTGEPFGQALRSPAELPHALRAAALALVGPHATFSRDVICVNVHAADVPDLCVFDLPGMHGDRETRRLAKLCAQSPRTLVLLAFSCEGASPGPRAAAVDAWMNEAEPDNLAAVRLAREVDPTGGRTLGVLTKADRMDDTTPWARMLRGEEHPLMHGWFCPRESVALQQVLGIHAHHRVGRAAFVRKLDAVLGDITRQRVIELQTLATARLDALSDELARIPDSPSARGDARNEVFKLLLQFSGNVSQLVSSVSTTVDDTAFWSTVRNEQQSLRRELQRSAPKFIPWERACSVRDLQWLEDPASLANDGSAEFSQRSGEELFVDDVANLMAK</sequence>